<keyword evidence="3" id="KW-1185">Reference proteome</keyword>
<dbReference type="EMBL" id="BJWL01000018">
    <property type="protein sequence ID" value="GFZ06747.1"/>
    <property type="molecule type" value="Genomic_DNA"/>
</dbReference>
<protein>
    <submittedName>
        <fullName evidence="2">Uncharacterized protein</fullName>
    </submittedName>
</protein>
<reference evidence="2 3" key="1">
    <citation type="submission" date="2019-07" db="EMBL/GenBank/DDBJ databases">
        <title>De Novo Assembly of kiwifruit Actinidia rufa.</title>
        <authorList>
            <person name="Sugita-Konishi S."/>
            <person name="Sato K."/>
            <person name="Mori E."/>
            <person name="Abe Y."/>
            <person name="Kisaki G."/>
            <person name="Hamano K."/>
            <person name="Suezawa K."/>
            <person name="Otani M."/>
            <person name="Fukuda T."/>
            <person name="Manabe T."/>
            <person name="Gomi K."/>
            <person name="Tabuchi M."/>
            <person name="Akimitsu K."/>
            <person name="Kataoka I."/>
        </authorList>
    </citation>
    <scope>NUCLEOTIDE SEQUENCE [LARGE SCALE GENOMIC DNA]</scope>
    <source>
        <strain evidence="3">cv. Fuchu</strain>
    </source>
</reference>
<name>A0A7J0G7I3_9ERIC</name>
<gene>
    <name evidence="2" type="ORF">Acr_18g0009170</name>
</gene>
<accession>A0A7J0G7I3</accession>
<organism evidence="2 3">
    <name type="scientific">Actinidia rufa</name>
    <dbReference type="NCBI Taxonomy" id="165716"/>
    <lineage>
        <taxon>Eukaryota</taxon>
        <taxon>Viridiplantae</taxon>
        <taxon>Streptophyta</taxon>
        <taxon>Embryophyta</taxon>
        <taxon>Tracheophyta</taxon>
        <taxon>Spermatophyta</taxon>
        <taxon>Magnoliopsida</taxon>
        <taxon>eudicotyledons</taxon>
        <taxon>Gunneridae</taxon>
        <taxon>Pentapetalae</taxon>
        <taxon>asterids</taxon>
        <taxon>Ericales</taxon>
        <taxon>Actinidiaceae</taxon>
        <taxon>Actinidia</taxon>
    </lineage>
</organism>
<evidence type="ECO:0000313" key="3">
    <source>
        <dbReference type="Proteomes" id="UP000585474"/>
    </source>
</evidence>
<sequence length="136" mass="15028">MADSTKDHDTSLALAQAVMLTNDIVNLTVDDSEEIRELLTWLLLRRLRMPALRLLPKPKAKLLVLELRGTMPCMSLLNSQRQVDELRHGIYVEEWLACLTIRQPKRVGGEEDGAGKGFELGSAAVGETVEEGGDTS</sequence>
<dbReference type="AlphaFoldDB" id="A0A7J0G7I3"/>
<evidence type="ECO:0000256" key="1">
    <source>
        <dbReference type="SAM" id="MobiDB-lite"/>
    </source>
</evidence>
<comment type="caution">
    <text evidence="2">The sequence shown here is derived from an EMBL/GenBank/DDBJ whole genome shotgun (WGS) entry which is preliminary data.</text>
</comment>
<evidence type="ECO:0000313" key="2">
    <source>
        <dbReference type="EMBL" id="GFZ06747.1"/>
    </source>
</evidence>
<dbReference type="Proteomes" id="UP000585474">
    <property type="component" value="Unassembled WGS sequence"/>
</dbReference>
<proteinExistence type="predicted"/>
<feature type="region of interest" description="Disordered" evidence="1">
    <location>
        <begin position="107"/>
        <end position="136"/>
    </location>
</feature>